<sequence length="156" mass="16737">MFCAKFLPVCRCAGSTAAPTTHVGTWLAADSLCVYAHHSSVEGSGHTCSEVTSDLVFCLTVMPSWVGPSAELLLPRNSCSLSIDDTFCSVFQFISLSLLDTVTESAIVATNFVIYNVAFFTAFTDFIADPELTCSAVFLLDEATKEATVACYSLLF</sequence>
<reference evidence="1 2" key="1">
    <citation type="submission" date="2021-06" db="EMBL/GenBank/DDBJ databases">
        <authorList>
            <person name="Palmer J.M."/>
        </authorList>
    </citation>
    <scope>NUCLEOTIDE SEQUENCE [LARGE SCALE GENOMIC DNA]</scope>
    <source>
        <strain evidence="1 2">MEX-2019</strain>
        <tissue evidence="1">Muscle</tissue>
    </source>
</reference>
<protein>
    <submittedName>
        <fullName evidence="1">Uncharacterized protein</fullName>
    </submittedName>
</protein>
<keyword evidence="2" id="KW-1185">Reference proteome</keyword>
<dbReference type="AlphaFoldDB" id="A0AAV9QYA3"/>
<evidence type="ECO:0000313" key="2">
    <source>
        <dbReference type="Proteomes" id="UP001311232"/>
    </source>
</evidence>
<proteinExistence type="predicted"/>
<organism evidence="1 2">
    <name type="scientific">Crenichthys baileyi</name>
    <name type="common">White River springfish</name>
    <dbReference type="NCBI Taxonomy" id="28760"/>
    <lineage>
        <taxon>Eukaryota</taxon>
        <taxon>Metazoa</taxon>
        <taxon>Chordata</taxon>
        <taxon>Craniata</taxon>
        <taxon>Vertebrata</taxon>
        <taxon>Euteleostomi</taxon>
        <taxon>Actinopterygii</taxon>
        <taxon>Neopterygii</taxon>
        <taxon>Teleostei</taxon>
        <taxon>Neoteleostei</taxon>
        <taxon>Acanthomorphata</taxon>
        <taxon>Ovalentaria</taxon>
        <taxon>Atherinomorphae</taxon>
        <taxon>Cyprinodontiformes</taxon>
        <taxon>Goodeidae</taxon>
        <taxon>Crenichthys</taxon>
    </lineage>
</organism>
<comment type="caution">
    <text evidence="1">The sequence shown here is derived from an EMBL/GenBank/DDBJ whole genome shotgun (WGS) entry which is preliminary data.</text>
</comment>
<dbReference type="Proteomes" id="UP001311232">
    <property type="component" value="Unassembled WGS sequence"/>
</dbReference>
<gene>
    <name evidence="1" type="ORF">CRENBAI_005830</name>
</gene>
<dbReference type="EMBL" id="JAHHUM010002733">
    <property type="protein sequence ID" value="KAK5600980.1"/>
    <property type="molecule type" value="Genomic_DNA"/>
</dbReference>
<name>A0AAV9QYA3_9TELE</name>
<accession>A0AAV9QYA3</accession>
<evidence type="ECO:0000313" key="1">
    <source>
        <dbReference type="EMBL" id="KAK5600980.1"/>
    </source>
</evidence>